<dbReference type="Pfam" id="PF11611">
    <property type="entry name" value="DUF4352"/>
    <property type="match status" value="1"/>
</dbReference>
<dbReference type="EMBL" id="FMHG01000001">
    <property type="protein sequence ID" value="SCJ66734.1"/>
    <property type="molecule type" value="Genomic_DNA"/>
</dbReference>
<feature type="domain" description="DUF4352" evidence="4">
    <location>
        <begin position="94"/>
        <end position="211"/>
    </location>
</feature>
<dbReference type="InterPro" id="IPR029050">
    <property type="entry name" value="Immunoprotect_excell_Ig-like"/>
</dbReference>
<evidence type="ECO:0000313" key="5">
    <source>
        <dbReference type="EMBL" id="SCJ66734.1"/>
    </source>
</evidence>
<reference evidence="5" key="1">
    <citation type="submission" date="2015-09" db="EMBL/GenBank/DDBJ databases">
        <authorList>
            <consortium name="Pathogen Informatics"/>
        </authorList>
    </citation>
    <scope>NUCLEOTIDE SEQUENCE</scope>
    <source>
        <strain evidence="5">2789STDY5834896</strain>
    </source>
</reference>
<keyword evidence="3" id="KW-0472">Membrane</keyword>
<evidence type="ECO:0000256" key="3">
    <source>
        <dbReference type="SAM" id="Phobius"/>
    </source>
</evidence>
<accession>A0A1C6I9W1</accession>
<proteinExistence type="predicted"/>
<evidence type="ECO:0000256" key="2">
    <source>
        <dbReference type="SAM" id="MobiDB-lite"/>
    </source>
</evidence>
<feature type="transmembrane region" description="Helical" evidence="3">
    <location>
        <begin position="44"/>
        <end position="65"/>
    </location>
</feature>
<evidence type="ECO:0000259" key="4">
    <source>
        <dbReference type="Pfam" id="PF11611"/>
    </source>
</evidence>
<protein>
    <submittedName>
        <fullName evidence="5">Predicted membrane protein</fullName>
    </submittedName>
</protein>
<feature type="region of interest" description="Disordered" evidence="2">
    <location>
        <begin position="66"/>
        <end position="91"/>
    </location>
</feature>
<dbReference type="Gene3D" id="2.60.40.1240">
    <property type="match status" value="1"/>
</dbReference>
<dbReference type="InterPro" id="IPR029051">
    <property type="entry name" value="DUF4352"/>
</dbReference>
<dbReference type="AlphaFoldDB" id="A0A1C6I9W1"/>
<keyword evidence="3" id="KW-1133">Transmembrane helix</keyword>
<sequence length="220" mass="23320">MKCPNCGTEYTTNFCPKCGTPANAPVQQQAPMPPQKPKKRIGKILLIVLGVFVAIGVIGSIVGGGDSGNGGGTTSSASSSKSTSKKQEKKTVFAVGEPATIKDTEITLVSYERSAGDEWDSPKEGMEYIIVTVKYRNVGDENITFNPYDFKMKNSQGQIESQAFSIINTETALSSGELAAGGEKTGTIVFEQPAGDTGLVLQYFSNTLIDDKPSAEFTLA</sequence>
<keyword evidence="1" id="KW-0732">Signal</keyword>
<keyword evidence="3" id="KW-0812">Transmembrane</keyword>
<gene>
    <name evidence="5" type="ORF">SAMEA3545359_01335</name>
</gene>
<name>A0A1C6I9W1_9FIRM</name>
<organism evidence="5">
    <name type="scientific">uncultured Anaerotruncus sp</name>
    <dbReference type="NCBI Taxonomy" id="905011"/>
    <lineage>
        <taxon>Bacteria</taxon>
        <taxon>Bacillati</taxon>
        <taxon>Bacillota</taxon>
        <taxon>Clostridia</taxon>
        <taxon>Eubacteriales</taxon>
        <taxon>Oscillospiraceae</taxon>
        <taxon>Anaerotruncus</taxon>
        <taxon>environmental samples</taxon>
    </lineage>
</organism>
<evidence type="ECO:0000256" key="1">
    <source>
        <dbReference type="ARBA" id="ARBA00022729"/>
    </source>
</evidence>